<dbReference type="AlphaFoldDB" id="A0A0H5Q8A9"/>
<organism evidence="1">
    <name type="scientific">uncultured prokaryote</name>
    <dbReference type="NCBI Taxonomy" id="198431"/>
    <lineage>
        <taxon>unclassified sequences</taxon>
        <taxon>environmental samples</taxon>
    </lineage>
</organism>
<reference evidence="1" key="2">
    <citation type="submission" date="2015-07" db="EMBL/GenBank/DDBJ databases">
        <title>Plasmids, circular viruses and viroids from rat gut.</title>
        <authorList>
            <person name="Jorgensen T.J."/>
            <person name="Hansen M.A."/>
            <person name="Xu Z."/>
            <person name="Tabak M.A."/>
            <person name="Sorensen S.J."/>
            <person name="Hansen L.H."/>
        </authorList>
    </citation>
    <scope>NUCLEOTIDE SEQUENCE</scope>
    <source>
        <strain evidence="1">RGFK1666</strain>
    </source>
</reference>
<sequence length="121" mass="14608">MVEIKDQLDWQIYFKKSGDFPFDDLPKAVAYEWVKTKKPVTYRSAYPLLKEFFEHSENVVKTTKSEFKRGHRKQLFTEEQKQKIAYLYTHNNISKSELARIYKCSEKTIRNVLKYMLKDNE</sequence>
<accession>A0A0H5Q8A9</accession>
<name>A0A0H5Q8A9_9ZZZZ</name>
<dbReference type="EMBL" id="LN854171">
    <property type="protein sequence ID" value="CRY97629.1"/>
    <property type="molecule type" value="Genomic_DNA"/>
</dbReference>
<dbReference type="GO" id="GO:0043565">
    <property type="term" value="F:sequence-specific DNA binding"/>
    <property type="evidence" value="ECO:0007669"/>
    <property type="project" value="InterPro"/>
</dbReference>
<reference evidence="1" key="1">
    <citation type="submission" date="2015-06" db="EMBL/GenBank/DDBJ databases">
        <authorList>
            <person name="Joergensen T."/>
        </authorList>
    </citation>
    <scope>NUCLEOTIDE SEQUENCE</scope>
    <source>
        <strain evidence="1">RGFK1666</strain>
    </source>
</reference>
<dbReference type="InterPro" id="IPR010921">
    <property type="entry name" value="Trp_repressor/repl_initiator"/>
</dbReference>
<proteinExistence type="predicted"/>
<evidence type="ECO:0000313" key="1">
    <source>
        <dbReference type="EMBL" id="CRY97629.1"/>
    </source>
</evidence>
<dbReference type="SUPFAM" id="SSF48295">
    <property type="entry name" value="TrpR-like"/>
    <property type="match status" value="1"/>
</dbReference>
<protein>
    <submittedName>
        <fullName evidence="1">Uncharacterized protein</fullName>
    </submittedName>
</protein>